<comment type="caution">
    <text evidence="2">The sequence shown here is derived from an EMBL/GenBank/DDBJ whole genome shotgun (WGS) entry which is preliminary data.</text>
</comment>
<sequence>MTKRRNRMKKHFKKQIEEDRHDFDVGGSQESQESEGSAGSANEISSVTGPREMVWPNAHVVFEDWADRQIDGGVSVRKECRWKCCKCGWYNAMPRSRYRLMHCRNPDGCVVDLGTRQVHAGPGFCCAIVGPEGAWDPRVVRDLRRQ</sequence>
<dbReference type="GeneID" id="34565689"/>
<protein>
    <submittedName>
        <fullName evidence="2">Uncharacterized protein</fullName>
    </submittedName>
</protein>
<gene>
    <name evidence="2" type="ORF">CORC01_12559</name>
</gene>
<feature type="compositionally biased region" description="Basic residues" evidence="1">
    <location>
        <begin position="1"/>
        <end position="13"/>
    </location>
</feature>
<evidence type="ECO:0000313" key="3">
    <source>
        <dbReference type="Proteomes" id="UP000176998"/>
    </source>
</evidence>
<dbReference type="AlphaFoldDB" id="A0A1G4ASR9"/>
<dbReference type="OrthoDB" id="4809757at2759"/>
<feature type="region of interest" description="Disordered" evidence="1">
    <location>
        <begin position="1"/>
        <end position="50"/>
    </location>
</feature>
<evidence type="ECO:0000313" key="2">
    <source>
        <dbReference type="EMBL" id="OHE92156.1"/>
    </source>
</evidence>
<proteinExistence type="predicted"/>
<reference evidence="2 3" key="1">
    <citation type="submission" date="2016-09" db="EMBL/GenBank/DDBJ databases">
        <authorList>
            <person name="Capua I."/>
            <person name="De Benedictis P."/>
            <person name="Joannis T."/>
            <person name="Lombin L.H."/>
            <person name="Cattoli G."/>
        </authorList>
    </citation>
    <scope>NUCLEOTIDE SEQUENCE [LARGE SCALE GENOMIC DNA]</scope>
    <source>
        <strain evidence="2 3">IMI 309357</strain>
    </source>
</reference>
<evidence type="ECO:0000256" key="1">
    <source>
        <dbReference type="SAM" id="MobiDB-lite"/>
    </source>
</evidence>
<keyword evidence="3" id="KW-1185">Reference proteome</keyword>
<feature type="compositionally biased region" description="Basic and acidic residues" evidence="1">
    <location>
        <begin position="14"/>
        <end position="24"/>
    </location>
</feature>
<feature type="compositionally biased region" description="Low complexity" evidence="1">
    <location>
        <begin position="26"/>
        <end position="46"/>
    </location>
</feature>
<dbReference type="RefSeq" id="XP_022469326.1">
    <property type="nucleotide sequence ID" value="XM_022624179.1"/>
</dbReference>
<dbReference type="Proteomes" id="UP000176998">
    <property type="component" value="Unassembled WGS sequence"/>
</dbReference>
<dbReference type="EMBL" id="MJBS01000157">
    <property type="protein sequence ID" value="OHE92156.1"/>
    <property type="molecule type" value="Genomic_DNA"/>
</dbReference>
<name>A0A1G4ASR9_9PEZI</name>
<organism evidence="2 3">
    <name type="scientific">Colletotrichum orchidophilum</name>
    <dbReference type="NCBI Taxonomy" id="1209926"/>
    <lineage>
        <taxon>Eukaryota</taxon>
        <taxon>Fungi</taxon>
        <taxon>Dikarya</taxon>
        <taxon>Ascomycota</taxon>
        <taxon>Pezizomycotina</taxon>
        <taxon>Sordariomycetes</taxon>
        <taxon>Hypocreomycetidae</taxon>
        <taxon>Glomerellales</taxon>
        <taxon>Glomerellaceae</taxon>
        <taxon>Colletotrichum</taxon>
    </lineage>
</organism>
<accession>A0A1G4ASR9</accession>